<evidence type="ECO:0000313" key="2">
    <source>
        <dbReference type="EMBL" id="PON81844.1"/>
    </source>
</evidence>
<name>A0A2P5E8K3_TREOI</name>
<evidence type="ECO:0000256" key="1">
    <source>
        <dbReference type="SAM" id="MobiDB-lite"/>
    </source>
</evidence>
<proteinExistence type="predicted"/>
<dbReference type="EMBL" id="JXTC01000207">
    <property type="protein sequence ID" value="PON81844.1"/>
    <property type="molecule type" value="Genomic_DNA"/>
</dbReference>
<sequence length="147" mass="16075">MAAKMVLKDAATKGPLLFLRGSLLAAARSATVPSVIGEFSQKPPRESAALRRYIYGVDSVKLQGSVAGYRHSAFGVEARGSSRKVVKDEDDDEDDDDDDDDDDDEDFSGDDVFDDTHEDGVDFGSDSDSDSCSDDDGDEYREYTKRK</sequence>
<reference evidence="3" key="1">
    <citation type="submission" date="2016-06" db="EMBL/GenBank/DDBJ databases">
        <title>Parallel loss of symbiosis genes in relatives of nitrogen-fixing non-legume Parasponia.</title>
        <authorList>
            <person name="Van Velzen R."/>
            <person name="Holmer R."/>
            <person name="Bu F."/>
            <person name="Rutten L."/>
            <person name="Van Zeijl A."/>
            <person name="Liu W."/>
            <person name="Santuari L."/>
            <person name="Cao Q."/>
            <person name="Sharma T."/>
            <person name="Shen D."/>
            <person name="Roswanjaya Y."/>
            <person name="Wardhani T."/>
            <person name="Kalhor M.S."/>
            <person name="Jansen J."/>
            <person name="Van den Hoogen J."/>
            <person name="Gungor B."/>
            <person name="Hartog M."/>
            <person name="Hontelez J."/>
            <person name="Verver J."/>
            <person name="Yang W.-C."/>
            <person name="Schijlen E."/>
            <person name="Repin R."/>
            <person name="Schilthuizen M."/>
            <person name="Schranz E."/>
            <person name="Heidstra R."/>
            <person name="Miyata K."/>
            <person name="Fedorova E."/>
            <person name="Kohlen W."/>
            <person name="Bisseling T."/>
            <person name="Smit S."/>
            <person name="Geurts R."/>
        </authorList>
    </citation>
    <scope>NUCLEOTIDE SEQUENCE [LARGE SCALE GENOMIC DNA]</scope>
    <source>
        <strain evidence="3">cv. RG33-2</strain>
    </source>
</reference>
<feature type="compositionally biased region" description="Acidic residues" evidence="1">
    <location>
        <begin position="88"/>
        <end position="113"/>
    </location>
</feature>
<dbReference type="Proteomes" id="UP000237000">
    <property type="component" value="Unassembled WGS sequence"/>
</dbReference>
<evidence type="ECO:0000313" key="3">
    <source>
        <dbReference type="Proteomes" id="UP000237000"/>
    </source>
</evidence>
<comment type="caution">
    <text evidence="2">The sequence shown here is derived from an EMBL/GenBank/DDBJ whole genome shotgun (WGS) entry which is preliminary data.</text>
</comment>
<dbReference type="InParanoid" id="A0A2P5E8K3"/>
<protein>
    <submittedName>
        <fullName evidence="2">Uncharacterized protein</fullName>
    </submittedName>
</protein>
<keyword evidence="3" id="KW-1185">Reference proteome</keyword>
<organism evidence="2 3">
    <name type="scientific">Trema orientale</name>
    <name type="common">Charcoal tree</name>
    <name type="synonym">Celtis orientalis</name>
    <dbReference type="NCBI Taxonomy" id="63057"/>
    <lineage>
        <taxon>Eukaryota</taxon>
        <taxon>Viridiplantae</taxon>
        <taxon>Streptophyta</taxon>
        <taxon>Embryophyta</taxon>
        <taxon>Tracheophyta</taxon>
        <taxon>Spermatophyta</taxon>
        <taxon>Magnoliopsida</taxon>
        <taxon>eudicotyledons</taxon>
        <taxon>Gunneridae</taxon>
        <taxon>Pentapetalae</taxon>
        <taxon>rosids</taxon>
        <taxon>fabids</taxon>
        <taxon>Rosales</taxon>
        <taxon>Cannabaceae</taxon>
        <taxon>Trema</taxon>
    </lineage>
</organism>
<feature type="compositionally biased region" description="Acidic residues" evidence="1">
    <location>
        <begin position="125"/>
        <end position="139"/>
    </location>
</feature>
<accession>A0A2P5E8K3</accession>
<gene>
    <name evidence="2" type="ORF">TorRG33x02_223600</name>
</gene>
<dbReference type="AlphaFoldDB" id="A0A2P5E8K3"/>
<feature type="region of interest" description="Disordered" evidence="1">
    <location>
        <begin position="78"/>
        <end position="147"/>
    </location>
</feature>
<dbReference type="OrthoDB" id="10508140at2759"/>